<keyword evidence="1" id="KW-0647">Proteasome</keyword>
<organism evidence="1 2">
    <name type="scientific">Kribbella shirazensis</name>
    <dbReference type="NCBI Taxonomy" id="1105143"/>
    <lineage>
        <taxon>Bacteria</taxon>
        <taxon>Bacillati</taxon>
        <taxon>Actinomycetota</taxon>
        <taxon>Actinomycetes</taxon>
        <taxon>Propionibacteriales</taxon>
        <taxon>Kribbellaceae</taxon>
        <taxon>Kribbella</taxon>
    </lineage>
</organism>
<name>A0A7X5V5N6_9ACTN</name>
<keyword evidence="2" id="KW-1185">Reference proteome</keyword>
<sequence length="206" mass="22330">MHSKHSPAPAALQAAAGRTPELHLTRERWHCLLRELARRGAGTRESGAFLLAHMSRPQDVVEVAYYDDLDPACLTGGITFAGTGYSQLWALCRARGLTVVADIHTHPGVGVRQSRIDATNPMISQPGHVAIIVPDLGRSPEPDLVGVHVYAGGHHWTSYLGNCNRSVLKIDGPGRSSVRRAAQSLRRAITAVRDRLPVHGAHRSSR</sequence>
<dbReference type="AlphaFoldDB" id="A0A7X5V5N6"/>
<dbReference type="Proteomes" id="UP000555407">
    <property type="component" value="Unassembled WGS sequence"/>
</dbReference>
<dbReference type="GO" id="GO:0000502">
    <property type="term" value="C:proteasome complex"/>
    <property type="evidence" value="ECO:0007669"/>
    <property type="project" value="UniProtKB-KW"/>
</dbReference>
<proteinExistence type="predicted"/>
<dbReference type="RefSeq" id="WP_167203422.1">
    <property type="nucleotide sequence ID" value="NZ_JAASRO010000001.1"/>
</dbReference>
<reference evidence="1 2" key="1">
    <citation type="submission" date="2020-03" db="EMBL/GenBank/DDBJ databases">
        <title>Sequencing the genomes of 1000 actinobacteria strains.</title>
        <authorList>
            <person name="Klenk H.-P."/>
        </authorList>
    </citation>
    <scope>NUCLEOTIDE SEQUENCE [LARGE SCALE GENOMIC DNA]</scope>
    <source>
        <strain evidence="1 2">DSM 45490</strain>
    </source>
</reference>
<protein>
    <submittedName>
        <fullName evidence="1">Proteasome lid subunit RPN8/RPN11</fullName>
    </submittedName>
</protein>
<comment type="caution">
    <text evidence="1">The sequence shown here is derived from an EMBL/GenBank/DDBJ whole genome shotgun (WGS) entry which is preliminary data.</text>
</comment>
<gene>
    <name evidence="1" type="ORF">BJY22_000348</name>
</gene>
<evidence type="ECO:0000313" key="1">
    <source>
        <dbReference type="EMBL" id="NIK54631.1"/>
    </source>
</evidence>
<dbReference type="Gene3D" id="3.40.140.10">
    <property type="entry name" value="Cytidine Deaminase, domain 2"/>
    <property type="match status" value="1"/>
</dbReference>
<dbReference type="SUPFAM" id="SSF102712">
    <property type="entry name" value="JAB1/MPN domain"/>
    <property type="match status" value="1"/>
</dbReference>
<dbReference type="EMBL" id="JAASRO010000001">
    <property type="protein sequence ID" value="NIK54631.1"/>
    <property type="molecule type" value="Genomic_DNA"/>
</dbReference>
<accession>A0A7X5V5N6</accession>
<evidence type="ECO:0000313" key="2">
    <source>
        <dbReference type="Proteomes" id="UP000555407"/>
    </source>
</evidence>